<keyword evidence="3" id="KW-1185">Reference proteome</keyword>
<evidence type="ECO:0000313" key="2">
    <source>
        <dbReference type="EMBL" id="GAA5022880.1"/>
    </source>
</evidence>
<evidence type="ECO:0000256" key="1">
    <source>
        <dbReference type="SAM" id="MobiDB-lite"/>
    </source>
</evidence>
<proteinExistence type="predicted"/>
<sequence length="84" mass="8546">MSDVLDGAQSVERVTHRDSALSGDGEFTDDVVEHEGIDEPEQSAGLGAWCGGLEAAAAAPGGACNGRRTAAGIWDRDSGWSATA</sequence>
<dbReference type="EMBL" id="BAABKB010000023">
    <property type="protein sequence ID" value="GAA5022880.1"/>
    <property type="molecule type" value="Genomic_DNA"/>
</dbReference>
<name>A0ABP9J751_9ACTN</name>
<comment type="caution">
    <text evidence="2">The sequence shown here is derived from an EMBL/GenBank/DDBJ whole genome shotgun (WGS) entry which is preliminary data.</text>
</comment>
<gene>
    <name evidence="2" type="ORF">GCM10023335_55130</name>
</gene>
<dbReference type="Proteomes" id="UP001501759">
    <property type="component" value="Unassembled WGS sequence"/>
</dbReference>
<reference evidence="3" key="1">
    <citation type="journal article" date="2019" name="Int. J. Syst. Evol. Microbiol.">
        <title>The Global Catalogue of Microorganisms (GCM) 10K type strain sequencing project: providing services to taxonomists for standard genome sequencing and annotation.</title>
        <authorList>
            <consortium name="The Broad Institute Genomics Platform"/>
            <consortium name="The Broad Institute Genome Sequencing Center for Infectious Disease"/>
            <person name="Wu L."/>
            <person name="Ma J."/>
        </authorList>
    </citation>
    <scope>NUCLEOTIDE SEQUENCE [LARGE SCALE GENOMIC DNA]</scope>
    <source>
        <strain evidence="3">JCM 18409</strain>
    </source>
</reference>
<evidence type="ECO:0000313" key="3">
    <source>
        <dbReference type="Proteomes" id="UP001501759"/>
    </source>
</evidence>
<feature type="region of interest" description="Disordered" evidence="1">
    <location>
        <begin position="1"/>
        <end position="27"/>
    </location>
</feature>
<accession>A0ABP9J751</accession>
<protein>
    <submittedName>
        <fullName evidence="2">Uncharacterized protein</fullName>
    </submittedName>
</protein>
<organism evidence="2 3">
    <name type="scientific">Streptomyces siamensis</name>
    <dbReference type="NCBI Taxonomy" id="1274986"/>
    <lineage>
        <taxon>Bacteria</taxon>
        <taxon>Bacillati</taxon>
        <taxon>Actinomycetota</taxon>
        <taxon>Actinomycetes</taxon>
        <taxon>Kitasatosporales</taxon>
        <taxon>Streptomycetaceae</taxon>
        <taxon>Streptomyces</taxon>
    </lineage>
</organism>